<protein>
    <submittedName>
        <fullName evidence="1">Uncharacterized protein DUF4421</fullName>
    </submittedName>
</protein>
<keyword evidence="2" id="KW-1185">Reference proteome</keyword>
<comment type="caution">
    <text evidence="1">The sequence shown here is derived from an EMBL/GenBank/DDBJ whole genome shotgun (WGS) entry which is preliminary data.</text>
</comment>
<gene>
    <name evidence="1" type="ORF">LX95_01625</name>
</gene>
<proteinExistence type="predicted"/>
<organism evidence="1 2">
    <name type="scientific">Mesonia algae</name>
    <dbReference type="NCBI Taxonomy" id="213248"/>
    <lineage>
        <taxon>Bacteria</taxon>
        <taxon>Pseudomonadati</taxon>
        <taxon>Bacteroidota</taxon>
        <taxon>Flavobacteriia</taxon>
        <taxon>Flavobacteriales</taxon>
        <taxon>Flavobacteriaceae</taxon>
        <taxon>Mesonia</taxon>
    </lineage>
</organism>
<dbReference type="AlphaFoldDB" id="A0A2W7I0W4"/>
<dbReference type="Pfam" id="PF14391">
    <property type="entry name" value="DUF4421"/>
    <property type="match status" value="1"/>
</dbReference>
<reference evidence="1 2" key="1">
    <citation type="submission" date="2018-06" db="EMBL/GenBank/DDBJ databases">
        <title>Genomic Encyclopedia of Archaeal and Bacterial Type Strains, Phase II (KMG-II): from individual species to whole genera.</title>
        <authorList>
            <person name="Goeker M."/>
        </authorList>
    </citation>
    <scope>NUCLEOTIDE SEQUENCE [LARGE SCALE GENOMIC DNA]</scope>
    <source>
        <strain evidence="1 2">DSM 15361</strain>
    </source>
</reference>
<dbReference type="EMBL" id="QKYV01000004">
    <property type="protein sequence ID" value="PZW40561.1"/>
    <property type="molecule type" value="Genomic_DNA"/>
</dbReference>
<dbReference type="Proteomes" id="UP000249542">
    <property type="component" value="Unassembled WGS sequence"/>
</dbReference>
<sequence length="319" mass="36352">MNRFFILVFILLYQVSFSQQDSISNQAFYERYSGKLSTKMFTLNRSNDFELYDENADKRILLTPNRKTSLGFSANYDILAFSIGFAPAFLTENRDNKNSKLLSFSTDLFLGPWIQHLDLFYQKGMTLELLNEPSIYLENLKTFKVGGSTSFNFNPNFSYKAKNFENERQLKSTGSFIPSLVYYYTSLQQTKEVDYDTKARFINLAVAPAYHYNWVIDEHFLVSGGLSLGLGLTQTIDSDRSVTTLLTTSSIDLSVGYNTDNFYAGIISNGTLQKQNNGANVVGDDTIRSISFLVGYRFNAPQFVKDANRAVYNFFSRNN</sequence>
<dbReference type="InterPro" id="IPR025535">
    <property type="entry name" value="DUF4421"/>
</dbReference>
<accession>A0A2W7I0W4</accession>
<evidence type="ECO:0000313" key="2">
    <source>
        <dbReference type="Proteomes" id="UP000249542"/>
    </source>
</evidence>
<evidence type="ECO:0000313" key="1">
    <source>
        <dbReference type="EMBL" id="PZW40561.1"/>
    </source>
</evidence>
<dbReference type="RefSeq" id="WP_111540936.1">
    <property type="nucleotide sequence ID" value="NZ_QKYV01000004.1"/>
</dbReference>
<name>A0A2W7I0W4_9FLAO</name>